<reference evidence="2" key="1">
    <citation type="journal article" date="2022" name="Nat. Commun.">
        <title>Chromosome evolution and the genetic basis of agronomically important traits in greater yam.</title>
        <authorList>
            <person name="Bredeson J.V."/>
            <person name="Lyons J.B."/>
            <person name="Oniyinde I.O."/>
            <person name="Okereke N.R."/>
            <person name="Kolade O."/>
            <person name="Nnabue I."/>
            <person name="Nwadili C.O."/>
            <person name="Hribova E."/>
            <person name="Parker M."/>
            <person name="Nwogha J."/>
            <person name="Shu S."/>
            <person name="Carlson J."/>
            <person name="Kariba R."/>
            <person name="Muthemba S."/>
            <person name="Knop K."/>
            <person name="Barton G.J."/>
            <person name="Sherwood A.V."/>
            <person name="Lopez-Montes A."/>
            <person name="Asiedu R."/>
            <person name="Jamnadass R."/>
            <person name="Muchugi A."/>
            <person name="Goodstein D."/>
            <person name="Egesi C.N."/>
            <person name="Featherston J."/>
            <person name="Asfaw A."/>
            <person name="Simpson G.G."/>
            <person name="Dolezel J."/>
            <person name="Hendre P.S."/>
            <person name="Van Deynze A."/>
            <person name="Kumar P.L."/>
            <person name="Obidiegwu J.E."/>
            <person name="Bhattacharjee R."/>
            <person name="Rokhsar D.S."/>
        </authorList>
    </citation>
    <scope>NUCLEOTIDE SEQUENCE [LARGE SCALE GENOMIC DNA]</scope>
    <source>
        <strain evidence="2">cv. TDa95/00328</strain>
    </source>
</reference>
<protein>
    <submittedName>
        <fullName evidence="1">Bifunctional inhibitor/lipid-transfer protein/seed storage 2S albumin protein</fullName>
    </submittedName>
</protein>
<organism evidence="1 2">
    <name type="scientific">Dioscorea alata</name>
    <name type="common">Purple yam</name>
    <dbReference type="NCBI Taxonomy" id="55571"/>
    <lineage>
        <taxon>Eukaryota</taxon>
        <taxon>Viridiplantae</taxon>
        <taxon>Streptophyta</taxon>
        <taxon>Embryophyta</taxon>
        <taxon>Tracheophyta</taxon>
        <taxon>Spermatophyta</taxon>
        <taxon>Magnoliopsida</taxon>
        <taxon>Liliopsida</taxon>
        <taxon>Dioscoreales</taxon>
        <taxon>Dioscoreaceae</taxon>
        <taxon>Dioscorea</taxon>
    </lineage>
</organism>
<keyword evidence="2" id="KW-1185">Reference proteome</keyword>
<dbReference type="EMBL" id="CM037026">
    <property type="protein sequence ID" value="KAH7659469.1"/>
    <property type="molecule type" value="Genomic_DNA"/>
</dbReference>
<accession>A0ACB7UGK0</accession>
<dbReference type="Proteomes" id="UP000827976">
    <property type="component" value="Chromosome 16"/>
</dbReference>
<evidence type="ECO:0000313" key="1">
    <source>
        <dbReference type="EMBL" id="KAH7659469.1"/>
    </source>
</evidence>
<sequence>MASSKSSTSIYGLFLIFNLLFFTFGTSQTLPLVTPAASPPASPAPGNGGQCIELGVCVALLESLLNITIGPVPKEPCCSLIPNVLDLEAAVCLCVQIRTNLLGITNLDIDLAFTLFVNNCGKVAPSGFQCPKQIGDDEAGSPVSD</sequence>
<proteinExistence type="predicted"/>
<name>A0ACB7UGK0_DIOAL</name>
<evidence type="ECO:0000313" key="2">
    <source>
        <dbReference type="Proteomes" id="UP000827976"/>
    </source>
</evidence>
<gene>
    <name evidence="1" type="ORF">IHE45_16G033700</name>
</gene>
<comment type="caution">
    <text evidence="1">The sequence shown here is derived from an EMBL/GenBank/DDBJ whole genome shotgun (WGS) entry which is preliminary data.</text>
</comment>